<dbReference type="Pfam" id="PF00005">
    <property type="entry name" value="ABC_tran"/>
    <property type="match status" value="1"/>
</dbReference>
<dbReference type="InterPro" id="IPR003439">
    <property type="entry name" value="ABC_transporter-like_ATP-bd"/>
</dbReference>
<evidence type="ECO:0000256" key="1">
    <source>
        <dbReference type="ARBA" id="ARBA00022448"/>
    </source>
</evidence>
<evidence type="ECO:0000259" key="7">
    <source>
        <dbReference type="PROSITE" id="PS51866"/>
    </source>
</evidence>
<dbReference type="GO" id="GO:0015689">
    <property type="term" value="P:molybdate ion transport"/>
    <property type="evidence" value="ECO:0007669"/>
    <property type="project" value="InterPro"/>
</dbReference>
<dbReference type="Proteomes" id="UP000178526">
    <property type="component" value="Unassembled WGS sequence"/>
</dbReference>
<keyword evidence="2 5" id="KW-0500">Molybdenum</keyword>
<gene>
    <name evidence="8" type="ORF">A2042_08115</name>
</gene>
<dbReference type="PROSITE" id="PS50893">
    <property type="entry name" value="ABC_TRANSPORTER_2"/>
    <property type="match status" value="1"/>
</dbReference>
<dbReference type="InterPro" id="IPR050093">
    <property type="entry name" value="ABC_SmlMolc_Importer"/>
</dbReference>
<dbReference type="AlphaFoldDB" id="A0A1F7RLV1"/>
<keyword evidence="1" id="KW-0813">Transport</keyword>
<accession>A0A1F7RLV1</accession>
<evidence type="ECO:0008006" key="10">
    <source>
        <dbReference type="Google" id="ProtNLM"/>
    </source>
</evidence>
<evidence type="ECO:0000313" key="8">
    <source>
        <dbReference type="EMBL" id="OGL42529.1"/>
    </source>
</evidence>
<dbReference type="SUPFAM" id="SSF50331">
    <property type="entry name" value="MOP-like"/>
    <property type="match status" value="1"/>
</dbReference>
<dbReference type="InterPro" id="IPR003593">
    <property type="entry name" value="AAA+_ATPase"/>
</dbReference>
<dbReference type="PROSITE" id="PS51866">
    <property type="entry name" value="MOP"/>
    <property type="match status" value="1"/>
</dbReference>
<dbReference type="InterPro" id="IPR004606">
    <property type="entry name" value="Mop_domain"/>
</dbReference>
<dbReference type="GO" id="GO:0005524">
    <property type="term" value="F:ATP binding"/>
    <property type="evidence" value="ECO:0007669"/>
    <property type="project" value="UniProtKB-KW"/>
</dbReference>
<keyword evidence="3" id="KW-0547">Nucleotide-binding</keyword>
<evidence type="ECO:0000256" key="3">
    <source>
        <dbReference type="ARBA" id="ARBA00022741"/>
    </source>
</evidence>
<dbReference type="PANTHER" id="PTHR42781">
    <property type="entry name" value="SPERMIDINE/PUTRESCINE IMPORT ATP-BINDING PROTEIN POTA"/>
    <property type="match status" value="1"/>
</dbReference>
<protein>
    <recommendedName>
        <fullName evidence="10">ABC transporter domain-containing protein</fullName>
    </recommendedName>
</protein>
<evidence type="ECO:0000313" key="9">
    <source>
        <dbReference type="Proteomes" id="UP000178526"/>
    </source>
</evidence>
<sequence>MEELKLEIKELVKIFNSKKVLDIPSYRFEGKKVYSLYGPNGAGKTTLLNILAFLIEPTSGGVLFTGAEFRNSVEDKRNLIKEITLVQQNPYLFNTTVEKNISYGLRIRGMAKEGMRKRVGEALSMVGLAGFEKRKAKELSGGEVQRVAIARGLALKPKVLLLDEPTANIDEASKGILEKVIAEVNKKYETTVIFSTHNLSLAYRVSHEVIPLFEGRIVASPVENIMQGKIIKFNEVSVFDTGRVKLDVVAESPEATRISINPEEILVSREKISSSARNSFKGRVIQISEEDRFVNLVVDIGEKLKVKLTKKSFNEMALTVGSEIYLTFKSSTIQIF</sequence>
<keyword evidence="4" id="KW-0067">ATP-binding</keyword>
<dbReference type="GO" id="GO:0016887">
    <property type="term" value="F:ATP hydrolysis activity"/>
    <property type="evidence" value="ECO:0007669"/>
    <property type="project" value="InterPro"/>
</dbReference>
<feature type="domain" description="Mop" evidence="7">
    <location>
        <begin position="273"/>
        <end position="336"/>
    </location>
</feature>
<evidence type="ECO:0000259" key="6">
    <source>
        <dbReference type="PROSITE" id="PS50893"/>
    </source>
</evidence>
<name>A0A1F7RLV1_9BACT</name>
<dbReference type="Pfam" id="PF03459">
    <property type="entry name" value="TOBE"/>
    <property type="match status" value="1"/>
</dbReference>
<comment type="caution">
    <text evidence="8">The sequence shown here is derived from an EMBL/GenBank/DDBJ whole genome shotgun (WGS) entry which is preliminary data.</text>
</comment>
<dbReference type="SUPFAM" id="SSF52540">
    <property type="entry name" value="P-loop containing nucleoside triphosphate hydrolases"/>
    <property type="match status" value="1"/>
</dbReference>
<evidence type="ECO:0000256" key="4">
    <source>
        <dbReference type="ARBA" id="ARBA00022840"/>
    </source>
</evidence>
<reference evidence="8 9" key="1">
    <citation type="journal article" date="2016" name="Nat. Commun.">
        <title>Thousands of microbial genomes shed light on interconnected biogeochemical processes in an aquifer system.</title>
        <authorList>
            <person name="Anantharaman K."/>
            <person name="Brown C.T."/>
            <person name="Hug L.A."/>
            <person name="Sharon I."/>
            <person name="Castelle C.J."/>
            <person name="Probst A.J."/>
            <person name="Thomas B.C."/>
            <person name="Singh A."/>
            <person name="Wilkins M.J."/>
            <person name="Karaoz U."/>
            <person name="Brodie E.L."/>
            <person name="Williams K.H."/>
            <person name="Hubbard S.S."/>
            <person name="Banfield J.F."/>
        </authorList>
    </citation>
    <scope>NUCLEOTIDE SEQUENCE [LARGE SCALE GENOMIC DNA]</scope>
</reference>
<dbReference type="Gene3D" id="3.40.50.300">
    <property type="entry name" value="P-loop containing nucleotide triphosphate hydrolases"/>
    <property type="match status" value="1"/>
</dbReference>
<evidence type="ECO:0000256" key="2">
    <source>
        <dbReference type="ARBA" id="ARBA00022505"/>
    </source>
</evidence>
<dbReference type="EMBL" id="MGDB01000041">
    <property type="protein sequence ID" value="OGL42529.1"/>
    <property type="molecule type" value="Genomic_DNA"/>
</dbReference>
<dbReference type="SMART" id="SM00382">
    <property type="entry name" value="AAA"/>
    <property type="match status" value="1"/>
</dbReference>
<evidence type="ECO:0000256" key="5">
    <source>
        <dbReference type="PROSITE-ProRule" id="PRU01213"/>
    </source>
</evidence>
<organism evidence="8 9">
    <name type="scientific">Candidatus Schekmanbacteria bacterium GWA2_38_11</name>
    <dbReference type="NCBI Taxonomy" id="1817876"/>
    <lineage>
        <taxon>Bacteria</taxon>
        <taxon>Candidatus Schekmaniibacteriota</taxon>
    </lineage>
</organism>
<proteinExistence type="predicted"/>
<dbReference type="InterPro" id="IPR027417">
    <property type="entry name" value="P-loop_NTPase"/>
</dbReference>
<dbReference type="InterPro" id="IPR005116">
    <property type="entry name" value="Transp-assoc_OB_typ1"/>
</dbReference>
<dbReference type="InterPro" id="IPR008995">
    <property type="entry name" value="Mo/tungstate-bd_C_term_dom"/>
</dbReference>
<feature type="domain" description="ABC transporter" evidence="6">
    <location>
        <begin position="6"/>
        <end position="239"/>
    </location>
</feature>
<dbReference type="PANTHER" id="PTHR42781:SF4">
    <property type="entry name" value="SPERMIDINE_PUTRESCINE IMPORT ATP-BINDING PROTEIN POTA"/>
    <property type="match status" value="1"/>
</dbReference>
<dbReference type="Gene3D" id="2.40.50.100">
    <property type="match status" value="1"/>
</dbReference>